<dbReference type="InterPro" id="IPR019363">
    <property type="entry name" value="LDAH"/>
</dbReference>
<evidence type="ECO:0000256" key="3">
    <source>
        <dbReference type="ARBA" id="ARBA00019242"/>
    </source>
</evidence>
<keyword evidence="4" id="KW-0551">Lipid droplet</keyword>
<comment type="subcellular location">
    <subcellularLocation>
        <location evidence="1">Lipid droplet</location>
    </subcellularLocation>
</comment>
<reference evidence="9 10" key="1">
    <citation type="journal article" date="2018" name="Sci. Rep.">
        <title>Comparative analysis of the Pocillopora damicornis genome highlights role of immune system in coral evolution.</title>
        <authorList>
            <person name="Cunning R."/>
            <person name="Bay R.A."/>
            <person name="Gillette P."/>
            <person name="Baker A.C."/>
            <person name="Traylor-Knowles N."/>
        </authorList>
    </citation>
    <scope>NUCLEOTIDE SEQUENCE [LARGE SCALE GENOMIC DNA]</scope>
    <source>
        <strain evidence="9">RSMAS</strain>
        <tissue evidence="9">Whole animal</tissue>
    </source>
</reference>
<dbReference type="AlphaFoldDB" id="A0A3M6U228"/>
<dbReference type="Gene3D" id="3.40.50.1820">
    <property type="entry name" value="alpha/beta hydrolase"/>
    <property type="match status" value="1"/>
</dbReference>
<dbReference type="EMBL" id="RCHS01002373">
    <property type="protein sequence ID" value="RMX47745.1"/>
    <property type="molecule type" value="Genomic_DNA"/>
</dbReference>
<dbReference type="SUPFAM" id="SSF53474">
    <property type="entry name" value="alpha/beta-Hydrolases"/>
    <property type="match status" value="1"/>
</dbReference>
<evidence type="ECO:0000256" key="4">
    <source>
        <dbReference type="ARBA" id="ARBA00022677"/>
    </source>
</evidence>
<name>A0A3M6U228_POCDA</name>
<dbReference type="EC" id="3.1.1.13" evidence="7"/>
<evidence type="ECO:0000256" key="6">
    <source>
        <dbReference type="ARBA" id="ARBA00031924"/>
    </source>
</evidence>
<proteinExistence type="inferred from homology"/>
<evidence type="ECO:0000256" key="1">
    <source>
        <dbReference type="ARBA" id="ARBA00004502"/>
    </source>
</evidence>
<dbReference type="GO" id="GO:0005811">
    <property type="term" value="C:lipid droplet"/>
    <property type="evidence" value="ECO:0007669"/>
    <property type="project" value="UniProtKB-SubCell"/>
</dbReference>
<gene>
    <name evidence="9" type="ORF">pdam_00011780</name>
</gene>
<keyword evidence="5" id="KW-0378">Hydrolase</keyword>
<dbReference type="Proteomes" id="UP000275408">
    <property type="component" value="Unassembled WGS sequence"/>
</dbReference>
<dbReference type="OrthoDB" id="448051at2759"/>
<keyword evidence="10" id="KW-1185">Reference proteome</keyword>
<dbReference type="PANTHER" id="PTHR13390">
    <property type="entry name" value="LIPASE"/>
    <property type="match status" value="1"/>
</dbReference>
<dbReference type="GO" id="GO:0004771">
    <property type="term" value="F:sterol ester esterase activity"/>
    <property type="evidence" value="ECO:0007669"/>
    <property type="project" value="UniProtKB-EC"/>
</dbReference>
<protein>
    <recommendedName>
        <fullName evidence="3">Lipid droplet-associated hydrolase</fullName>
        <ecNumber evidence="7">3.1.1.13</ecNumber>
    </recommendedName>
    <alternativeName>
        <fullName evidence="6">Lipid droplet-associated serine hydrolase</fullName>
    </alternativeName>
</protein>
<organism evidence="9 10">
    <name type="scientific">Pocillopora damicornis</name>
    <name type="common">Cauliflower coral</name>
    <name type="synonym">Millepora damicornis</name>
    <dbReference type="NCBI Taxonomy" id="46731"/>
    <lineage>
        <taxon>Eukaryota</taxon>
        <taxon>Metazoa</taxon>
        <taxon>Cnidaria</taxon>
        <taxon>Anthozoa</taxon>
        <taxon>Hexacorallia</taxon>
        <taxon>Scleractinia</taxon>
        <taxon>Astrocoeniina</taxon>
        <taxon>Pocilloporidae</taxon>
        <taxon>Pocillopora</taxon>
    </lineage>
</organism>
<evidence type="ECO:0000256" key="5">
    <source>
        <dbReference type="ARBA" id="ARBA00022801"/>
    </source>
</evidence>
<dbReference type="GO" id="GO:0019915">
    <property type="term" value="P:lipid storage"/>
    <property type="evidence" value="ECO:0007669"/>
    <property type="project" value="InterPro"/>
</dbReference>
<dbReference type="PANTHER" id="PTHR13390:SF0">
    <property type="entry name" value="LIPID DROPLET-ASSOCIATED HYDROLASE"/>
    <property type="match status" value="1"/>
</dbReference>
<comment type="catalytic activity">
    <reaction evidence="8">
        <text>a cholesterol ester + H2O = cholesterol + a fatty acid + H(+)</text>
        <dbReference type="Rhea" id="RHEA:36403"/>
        <dbReference type="ChEBI" id="CHEBI:15377"/>
        <dbReference type="ChEBI" id="CHEBI:15378"/>
        <dbReference type="ChEBI" id="CHEBI:16113"/>
        <dbReference type="ChEBI" id="CHEBI:17002"/>
        <dbReference type="ChEBI" id="CHEBI:28868"/>
        <dbReference type="EC" id="3.1.1.13"/>
    </reaction>
    <physiologicalReaction direction="left-to-right" evidence="8">
        <dbReference type="Rhea" id="RHEA:36404"/>
    </physiologicalReaction>
</comment>
<accession>A0A3M6U228</accession>
<comment type="similarity">
    <text evidence="2">Belongs to the AB hydrolase superfamily. LDAH family.</text>
</comment>
<dbReference type="Pfam" id="PF10230">
    <property type="entry name" value="LIDHydrolase"/>
    <property type="match status" value="1"/>
</dbReference>
<evidence type="ECO:0000313" key="10">
    <source>
        <dbReference type="Proteomes" id="UP000275408"/>
    </source>
</evidence>
<evidence type="ECO:0000256" key="2">
    <source>
        <dbReference type="ARBA" id="ARBA00008300"/>
    </source>
</evidence>
<evidence type="ECO:0000313" key="9">
    <source>
        <dbReference type="EMBL" id="RMX47745.1"/>
    </source>
</evidence>
<dbReference type="InterPro" id="IPR029058">
    <property type="entry name" value="AB_hydrolase_fold"/>
</dbReference>
<evidence type="ECO:0000256" key="8">
    <source>
        <dbReference type="ARBA" id="ARBA00049527"/>
    </source>
</evidence>
<dbReference type="OMA" id="WVPVSYY"/>
<sequence length="324" mass="36822">MAAANDCPEPGKLYKEVITLDGVRTVLSKILPQRKIHKHVIVVIPGNPGLIEFYDDFVTSLFDALQGQLPVFGISHTGHSPIDCYPVCPGKNCSAEQSYAAESYRFPLSLEEQILQKNLFLEKHIAPHSKIILIGHSMGAYVILNLLKDCERLSDISKAILLFPTVERMAISPNGRFVTPSVMYLRWIGILAAAAFSFLPQVVKKWCVQWWFSDRKGVMPSVVDTVIKFLTYQPMDCSSRMAQEEMTDVVHRDDEVIETNLEKLIFYYGTTDKWVPVSYYEDMKVRFPRGEIHLCKRKFDHAFVLESSKEVAEMVASWIQKVAA</sequence>
<comment type="caution">
    <text evidence="9">The sequence shown here is derived from an EMBL/GenBank/DDBJ whole genome shotgun (WGS) entry which is preliminary data.</text>
</comment>
<evidence type="ECO:0000256" key="7">
    <source>
        <dbReference type="ARBA" id="ARBA00039150"/>
    </source>
</evidence>